<evidence type="ECO:0000313" key="4">
    <source>
        <dbReference type="Proteomes" id="UP000593567"/>
    </source>
</evidence>
<reference evidence="3" key="1">
    <citation type="submission" date="2020-06" db="EMBL/GenBank/DDBJ databases">
        <title>Draft genome of Bugula neritina, a colonial animal packing powerful symbionts and potential medicines.</title>
        <authorList>
            <person name="Rayko M."/>
        </authorList>
    </citation>
    <scope>NUCLEOTIDE SEQUENCE [LARGE SCALE GENOMIC DNA]</scope>
    <source>
        <strain evidence="3">Kwan_BN1</strain>
    </source>
</reference>
<evidence type="ECO:0000259" key="2">
    <source>
        <dbReference type="Pfam" id="PF11817"/>
    </source>
</evidence>
<dbReference type="PANTHER" id="PTHR14374:SF0">
    <property type="entry name" value="TRAFFICKING PROTEIN PARTICLE COMPLEX SUBUNIT 11"/>
    <property type="match status" value="1"/>
</dbReference>
<evidence type="ECO:0000313" key="3">
    <source>
        <dbReference type="EMBL" id="KAF6023080.1"/>
    </source>
</evidence>
<accession>A0A7J7JA28</accession>
<sequence>MSWASDFPDALRYRPYGLVILAGLETTYNAVHKAIWDLFCNNRKPDRVPLNFVTKPVDHEYPKPKAKRSVMNAFEQGAILDYHLFDLDWDDPHWNERLIECASRLNIIRNSIEKRSTKLAAVLIQRSPPLPPGEDSLASDRAAAFCTECELSPKSLFVLPQTDHLFGYIIRLENAFLELCQNYYTTNIRRVKAHRDYLNRTTHQVLFIRHQFKIAFFNELKQDTQMALKHYKQAYGYCLETKICSLAFYHNTPLDAIEQLRKHVDYFKPRIGPPNLAFEHSAWVSKQLQLFAEIFDNAIKRGLKAVQTQHPGFYYLQAANHFITRKQLCIGLCQPTDGLAPSAPVDHVEFYGHRPFPVFQQQGATSMEGGGWVVSNQAVHSLQALELQTDHSGEIINLLTSAVNHFQKHRSTRMKLHLLVMIGEEHYYSKAYKKALQILTSIAQDYRKEKWYSLLTAVLATALKSAYLLADVENYITLSLEFMAEKICRSAETKCKVQSDLLQLICGQVPDPQPGCDSHAVELANKEWQLVVNSTDFVSSPLAIDMASILSFIEYKVCFMQPSYKVDEDVELRVYIKCKSHFPLRFSELRIMFNDSRYDAQCVVKDEGDLRTAMEQEELSSRDLFFLPNETKSFIFTLQPNMKDMNKSLQVTNIHLKFVSTITVTLNFKVGASSVATCGAADLLSLRDADTMPSWDVLPVNNHVSLQCRTSELKVTPECHSRCLLNEHFPITWLLVNNETSDITTVRCSYTIKDTSVNTVLSIAQDDAQQSHNGSHVFCLEQLKQGEQVETKVYLQCREVGRVDVTASVVYNIGTEEFYKSADVHLEVVEPFRTTSRFLSTKLEDRLTVNSDEPFLLQFNICNISEYPLFIQNAQLLLSSHVPAESNQTIAQIVDLVLGNEEEATEFQCLVIPEPSNKDIIPGEYKIAWRREESDDKVGLVETTVSLPALTVEHQPLYIECDLPAYGVVYKPLQIVYTLYNKTSYVQEFEASMDSCDSFAFSGHKQLHFRTLPHASHSISYTIYPLSSGNLSLPPFKLQMMNNSNMSDIINKLIPQSVYVMPVDYAAAD</sequence>
<evidence type="ECO:0000259" key="1">
    <source>
        <dbReference type="Pfam" id="PF07919"/>
    </source>
</evidence>
<dbReference type="InterPro" id="IPR021773">
    <property type="entry name" value="TPC11"/>
</dbReference>
<dbReference type="AlphaFoldDB" id="A0A7J7JA28"/>
<keyword evidence="4" id="KW-1185">Reference proteome</keyword>
<dbReference type="Pfam" id="PF07919">
    <property type="entry name" value="Gryzun"/>
    <property type="match status" value="1"/>
</dbReference>
<dbReference type="PANTHER" id="PTHR14374">
    <property type="entry name" value="FOIE GRAS"/>
    <property type="match status" value="1"/>
</dbReference>
<dbReference type="InterPro" id="IPR012880">
    <property type="entry name" value="Gryzun"/>
</dbReference>
<feature type="domain" description="Gryzun putative trafficking through Golgi" evidence="1">
    <location>
        <begin position="925"/>
        <end position="1030"/>
    </location>
</feature>
<organism evidence="3 4">
    <name type="scientific">Bugula neritina</name>
    <name type="common">Brown bryozoan</name>
    <name type="synonym">Sertularia neritina</name>
    <dbReference type="NCBI Taxonomy" id="10212"/>
    <lineage>
        <taxon>Eukaryota</taxon>
        <taxon>Metazoa</taxon>
        <taxon>Spiralia</taxon>
        <taxon>Lophotrochozoa</taxon>
        <taxon>Bryozoa</taxon>
        <taxon>Gymnolaemata</taxon>
        <taxon>Cheilostomatida</taxon>
        <taxon>Flustrina</taxon>
        <taxon>Buguloidea</taxon>
        <taxon>Bugulidae</taxon>
        <taxon>Bugula</taxon>
    </lineage>
</organism>
<dbReference type="EMBL" id="VXIV02002765">
    <property type="protein sequence ID" value="KAF6023080.1"/>
    <property type="molecule type" value="Genomic_DNA"/>
</dbReference>
<proteinExistence type="predicted"/>
<dbReference type="Proteomes" id="UP000593567">
    <property type="component" value="Unassembled WGS sequence"/>
</dbReference>
<comment type="caution">
    <text evidence="3">The sequence shown here is derived from an EMBL/GenBank/DDBJ whole genome shotgun (WGS) entry which is preliminary data.</text>
</comment>
<dbReference type="OrthoDB" id="6278596at2759"/>
<name>A0A7J7JA28_BUGNE</name>
<protein>
    <submittedName>
        <fullName evidence="3">TRAPPC11</fullName>
    </submittedName>
</protein>
<feature type="domain" description="Trafficking protein particle complex subunit 11" evidence="2">
    <location>
        <begin position="239"/>
        <end position="484"/>
    </location>
</feature>
<dbReference type="Pfam" id="PF11817">
    <property type="entry name" value="Foie-gras_1"/>
    <property type="match status" value="1"/>
</dbReference>
<gene>
    <name evidence="3" type="ORF">EB796_018618</name>
</gene>